<dbReference type="InterPro" id="IPR011182">
    <property type="entry name" value="L-Asp_DH"/>
</dbReference>
<evidence type="ECO:0000256" key="4">
    <source>
        <dbReference type="ARBA" id="ARBA00023002"/>
    </source>
</evidence>
<gene>
    <name evidence="6" type="primary">nadX</name>
    <name evidence="9" type="ORF">J2782_003984</name>
</gene>
<keyword evidence="4 6" id="KW-0560">Oxidoreductase</keyword>
<comment type="miscellaneous">
    <text evidence="6">The iminoaspartate product is unstable in aqueous solution and can decompose to oxaloacetate and ammonia.</text>
</comment>
<evidence type="ECO:0000313" key="10">
    <source>
        <dbReference type="Proteomes" id="UP001184614"/>
    </source>
</evidence>
<feature type="active site" evidence="6">
    <location>
        <position position="227"/>
    </location>
</feature>
<dbReference type="HAMAP" id="MF_01265">
    <property type="entry name" value="NadX"/>
    <property type="match status" value="1"/>
</dbReference>
<keyword evidence="10" id="KW-1185">Reference proteome</keyword>
<dbReference type="PIRSF" id="PIRSF005227">
    <property type="entry name" value="Asp_dh_NAD_syn"/>
    <property type="match status" value="1"/>
</dbReference>
<comment type="catalytic activity">
    <reaction evidence="6">
        <text>L-aspartate + NAD(+) + H2O = oxaloacetate + NH4(+) + NADH + H(+)</text>
        <dbReference type="Rhea" id="RHEA:11788"/>
        <dbReference type="ChEBI" id="CHEBI:15377"/>
        <dbReference type="ChEBI" id="CHEBI:15378"/>
        <dbReference type="ChEBI" id="CHEBI:16452"/>
        <dbReference type="ChEBI" id="CHEBI:28938"/>
        <dbReference type="ChEBI" id="CHEBI:29991"/>
        <dbReference type="ChEBI" id="CHEBI:57540"/>
        <dbReference type="ChEBI" id="CHEBI:57945"/>
        <dbReference type="EC" id="1.4.1.21"/>
    </reaction>
</comment>
<accession>A0ABU1MDV8</accession>
<proteinExistence type="inferred from homology"/>
<feature type="domain" description="Aspartate dehydrogenase" evidence="7">
    <location>
        <begin position="180"/>
        <end position="261"/>
    </location>
</feature>
<feature type="domain" description="Aspartate/homoserine dehydrogenase NAD-binding" evidence="8">
    <location>
        <begin position="24"/>
        <end position="131"/>
    </location>
</feature>
<dbReference type="GO" id="GO:0033735">
    <property type="term" value="F:aspartate dehydrogenase [NAD(P)+] activity"/>
    <property type="evidence" value="ECO:0007669"/>
    <property type="project" value="UniProtKB-EC"/>
</dbReference>
<keyword evidence="5 6" id="KW-0520">NAD</keyword>
<evidence type="ECO:0000256" key="5">
    <source>
        <dbReference type="ARBA" id="ARBA00023027"/>
    </source>
</evidence>
<dbReference type="Pfam" id="PF01958">
    <property type="entry name" value="Asp_DH_C"/>
    <property type="match status" value="1"/>
</dbReference>
<organism evidence="9 10">
    <name type="scientific">Brucella pseudogrignonensis</name>
    <dbReference type="NCBI Taxonomy" id="419475"/>
    <lineage>
        <taxon>Bacteria</taxon>
        <taxon>Pseudomonadati</taxon>
        <taxon>Pseudomonadota</taxon>
        <taxon>Alphaproteobacteria</taxon>
        <taxon>Hyphomicrobiales</taxon>
        <taxon>Brucellaceae</taxon>
        <taxon>Brucella/Ochrobactrum group</taxon>
        <taxon>Brucella</taxon>
    </lineage>
</organism>
<evidence type="ECO:0000256" key="3">
    <source>
        <dbReference type="ARBA" id="ARBA00022857"/>
    </source>
</evidence>
<comment type="similarity">
    <text evidence="1 6">Belongs to the L-aspartate dehydrogenase family.</text>
</comment>
<keyword evidence="3 6" id="KW-0521">NADP</keyword>
<comment type="caution">
    <text evidence="9">The sequence shown here is derived from an EMBL/GenBank/DDBJ whole genome shotgun (WGS) entry which is preliminary data.</text>
</comment>
<dbReference type="PANTHER" id="PTHR31873:SF6">
    <property type="entry name" value="ASPARTATE DEHYDROGENASE DOMAIN-CONTAINING PROTEIN"/>
    <property type="match status" value="1"/>
</dbReference>
<dbReference type="RefSeq" id="WP_310015590.1">
    <property type="nucleotide sequence ID" value="NZ_JAVDQT010000009.1"/>
</dbReference>
<dbReference type="Gene3D" id="3.30.360.10">
    <property type="entry name" value="Dihydrodipicolinate Reductase, domain 2"/>
    <property type="match status" value="1"/>
</dbReference>
<protein>
    <recommendedName>
        <fullName evidence="6">L-aspartate dehydrogenase</fullName>
        <ecNumber evidence="6">1.4.1.21</ecNumber>
    </recommendedName>
</protein>
<dbReference type="Gene3D" id="3.40.50.720">
    <property type="entry name" value="NAD(P)-binding Rossmann-like Domain"/>
    <property type="match status" value="1"/>
</dbReference>
<dbReference type="SUPFAM" id="SSF55347">
    <property type="entry name" value="Glyceraldehyde-3-phosphate dehydrogenase-like, C-terminal domain"/>
    <property type="match status" value="1"/>
</dbReference>
<evidence type="ECO:0000259" key="7">
    <source>
        <dbReference type="Pfam" id="PF01958"/>
    </source>
</evidence>
<evidence type="ECO:0000259" key="8">
    <source>
        <dbReference type="Pfam" id="PF03447"/>
    </source>
</evidence>
<dbReference type="Proteomes" id="UP001184614">
    <property type="component" value="Unassembled WGS sequence"/>
</dbReference>
<reference evidence="9 10" key="1">
    <citation type="submission" date="2023-07" db="EMBL/GenBank/DDBJ databases">
        <title>Sorghum-associated microbial communities from plants grown in Nebraska, USA.</title>
        <authorList>
            <person name="Schachtman D."/>
        </authorList>
    </citation>
    <scope>NUCLEOTIDE SEQUENCE [LARGE SCALE GENOMIC DNA]</scope>
    <source>
        <strain evidence="9 10">DS1730</strain>
    </source>
</reference>
<evidence type="ECO:0000256" key="2">
    <source>
        <dbReference type="ARBA" id="ARBA00022642"/>
    </source>
</evidence>
<evidence type="ECO:0000256" key="1">
    <source>
        <dbReference type="ARBA" id="ARBA00008331"/>
    </source>
</evidence>
<dbReference type="InterPro" id="IPR036291">
    <property type="entry name" value="NAD(P)-bd_dom_sf"/>
</dbReference>
<dbReference type="NCBIfam" id="NF009828">
    <property type="entry name" value="PRK13303.1-3"/>
    <property type="match status" value="1"/>
</dbReference>
<sequence>MSRQLSSDQFQSDATQPRVIGLIGFGAIARELLTRFTNENVRWIVYTRSAAVVDDAECNITFVQNLDELIQSRPCIVVEAAAQSALRDQVPAILEAGISVIAASVGAFADETLVSTLDRACRETNASLIFPSGAVGGLDYLSAIAPLEDVRIRYTSRKPPAAWKAELEERNLVCDGGALILFEGSSQEAARLYPKNLNAALTISLAIRPHNLEVRVLVDPDAKANTHEIEVESAAGTAFIRLENVPSELNPKTSMITALSLASSLRKFLETKGSD</sequence>
<comment type="pathway">
    <text evidence="6">Cofactor biosynthesis; NAD(+) biosynthesis; iminoaspartate from L-aspartate (dehydrogenase route): step 1/1.</text>
</comment>
<dbReference type="SUPFAM" id="SSF51735">
    <property type="entry name" value="NAD(P)-binding Rossmann-fold domains"/>
    <property type="match status" value="1"/>
</dbReference>
<name>A0ABU1MDV8_9HYPH</name>
<dbReference type="EC" id="1.4.1.21" evidence="6"/>
<dbReference type="InterPro" id="IPR002811">
    <property type="entry name" value="Asp_DH"/>
</dbReference>
<dbReference type="InterPro" id="IPR005106">
    <property type="entry name" value="Asp/hSer_DH_NAD-bd"/>
</dbReference>
<dbReference type="EMBL" id="JAVDQT010000009">
    <property type="protein sequence ID" value="MDR6434233.1"/>
    <property type="molecule type" value="Genomic_DNA"/>
</dbReference>
<evidence type="ECO:0000256" key="6">
    <source>
        <dbReference type="HAMAP-Rule" id="MF_01265"/>
    </source>
</evidence>
<evidence type="ECO:0000313" key="9">
    <source>
        <dbReference type="EMBL" id="MDR6434233.1"/>
    </source>
</evidence>
<dbReference type="InterPro" id="IPR020626">
    <property type="entry name" value="Asp_DH_prok"/>
</dbReference>
<feature type="binding site" evidence="6">
    <location>
        <position position="198"/>
    </location>
    <ligand>
        <name>NAD(+)</name>
        <dbReference type="ChEBI" id="CHEBI:57540"/>
    </ligand>
</feature>
<keyword evidence="2 6" id="KW-0662">Pyridine nucleotide biosynthesis</keyword>
<feature type="binding site" evidence="6">
    <location>
        <position position="134"/>
    </location>
    <ligand>
        <name>NAD(+)</name>
        <dbReference type="ChEBI" id="CHEBI:57540"/>
    </ligand>
</feature>
<dbReference type="Pfam" id="PF03447">
    <property type="entry name" value="NAD_binding_3"/>
    <property type="match status" value="1"/>
</dbReference>
<dbReference type="PANTHER" id="PTHR31873">
    <property type="entry name" value="L-ASPARTATE DEHYDROGENASE-RELATED"/>
    <property type="match status" value="1"/>
</dbReference>
<comment type="function">
    <text evidence="6">Specifically catalyzes the NAD or NADP-dependent dehydrogenation of L-aspartate to iminoaspartate.</text>
</comment>
<comment type="catalytic activity">
    <reaction evidence="6">
        <text>L-aspartate + NADP(+) + H2O = oxaloacetate + NH4(+) + NADPH + H(+)</text>
        <dbReference type="Rhea" id="RHEA:11784"/>
        <dbReference type="ChEBI" id="CHEBI:15377"/>
        <dbReference type="ChEBI" id="CHEBI:15378"/>
        <dbReference type="ChEBI" id="CHEBI:16452"/>
        <dbReference type="ChEBI" id="CHEBI:28938"/>
        <dbReference type="ChEBI" id="CHEBI:29991"/>
        <dbReference type="ChEBI" id="CHEBI:57783"/>
        <dbReference type="ChEBI" id="CHEBI:58349"/>
        <dbReference type="EC" id="1.4.1.21"/>
    </reaction>
</comment>